<dbReference type="PROSITE" id="PS50235">
    <property type="entry name" value="USP_3"/>
    <property type="match status" value="1"/>
</dbReference>
<dbReference type="GO" id="GO:0016579">
    <property type="term" value="P:protein deubiquitination"/>
    <property type="evidence" value="ECO:0007669"/>
    <property type="project" value="InterPro"/>
</dbReference>
<dbReference type="PROSITE" id="PS00972">
    <property type="entry name" value="USP_1"/>
    <property type="match status" value="1"/>
</dbReference>
<dbReference type="InterPro" id="IPR038765">
    <property type="entry name" value="Papain-like_cys_pep_sf"/>
</dbReference>
<dbReference type="PANTHER" id="PTHR21646">
    <property type="entry name" value="UBIQUITIN CARBOXYL-TERMINAL HYDROLASE"/>
    <property type="match status" value="1"/>
</dbReference>
<dbReference type="AlphaFoldDB" id="A0A6C0J3Y4"/>
<name>A0A6C0J3Y4_9ZZZZ</name>
<reference evidence="2" key="1">
    <citation type="journal article" date="2020" name="Nature">
        <title>Giant virus diversity and host interactions through global metagenomics.</title>
        <authorList>
            <person name="Schulz F."/>
            <person name="Roux S."/>
            <person name="Paez-Espino D."/>
            <person name="Jungbluth S."/>
            <person name="Walsh D.A."/>
            <person name="Denef V.J."/>
            <person name="McMahon K.D."/>
            <person name="Konstantinidis K.T."/>
            <person name="Eloe-Fadrosh E.A."/>
            <person name="Kyrpides N.C."/>
            <person name="Woyke T."/>
        </authorList>
    </citation>
    <scope>NUCLEOTIDE SEQUENCE</scope>
    <source>
        <strain evidence="2">GVMAG-M-3300025699-48</strain>
    </source>
</reference>
<sequence>MDLTKYKNKGKVGLENLGNTCFLNACMQVLNNTYELNHFLDSNNYKQFIKKDIPDIAILDEWNDLRTVMWSGNGIVTPRKFVHNVQQIAKQKNRDLFTGHAQNDMTEFLLFFMDCIHSSISRRVKMNINGTPQNDLDQTALKCYEMLKNTYSNEYSEIMELFYGIYVSEIVSKTKNTVHSVKPENFFVLDLPVIDNTIEIKNIYDCFNCYVKPELLEGDNAWYNEKTKQKEDVKKQVRFWNFPKIVIITLNRFTADGMNKINNNVEFPIENLDLSRYVCGYNASSYKYDLYGICNHVGGVTGGHYTAFVKNTENNWLHYNDRNVEMVSNPTAIKSSAAYCLFYRKKNNIV</sequence>
<dbReference type="InterPro" id="IPR001394">
    <property type="entry name" value="Peptidase_C19_UCH"/>
</dbReference>
<dbReference type="InterPro" id="IPR018200">
    <property type="entry name" value="USP_CS"/>
</dbReference>
<organism evidence="2">
    <name type="scientific">viral metagenome</name>
    <dbReference type="NCBI Taxonomy" id="1070528"/>
    <lineage>
        <taxon>unclassified sequences</taxon>
        <taxon>metagenomes</taxon>
        <taxon>organismal metagenomes</taxon>
    </lineage>
</organism>
<evidence type="ECO:0000313" key="2">
    <source>
        <dbReference type="EMBL" id="QHT99415.1"/>
    </source>
</evidence>
<protein>
    <recommendedName>
        <fullName evidence="1">USP domain-containing protein</fullName>
    </recommendedName>
</protein>
<feature type="domain" description="USP" evidence="1">
    <location>
        <begin position="12"/>
        <end position="346"/>
    </location>
</feature>
<dbReference type="SUPFAM" id="SSF54001">
    <property type="entry name" value="Cysteine proteinases"/>
    <property type="match status" value="1"/>
</dbReference>
<accession>A0A6C0J3Y4</accession>
<dbReference type="EMBL" id="MN740307">
    <property type="protein sequence ID" value="QHT99415.1"/>
    <property type="molecule type" value="Genomic_DNA"/>
</dbReference>
<dbReference type="GO" id="GO:0004843">
    <property type="term" value="F:cysteine-type deubiquitinase activity"/>
    <property type="evidence" value="ECO:0007669"/>
    <property type="project" value="InterPro"/>
</dbReference>
<proteinExistence type="predicted"/>
<evidence type="ECO:0000259" key="1">
    <source>
        <dbReference type="PROSITE" id="PS50235"/>
    </source>
</evidence>
<dbReference type="Pfam" id="PF00443">
    <property type="entry name" value="UCH"/>
    <property type="match status" value="1"/>
</dbReference>
<dbReference type="InterPro" id="IPR050185">
    <property type="entry name" value="Ub_carboxyl-term_hydrolase"/>
</dbReference>
<dbReference type="PROSITE" id="PS00973">
    <property type="entry name" value="USP_2"/>
    <property type="match status" value="1"/>
</dbReference>
<dbReference type="Gene3D" id="3.90.70.10">
    <property type="entry name" value="Cysteine proteinases"/>
    <property type="match status" value="1"/>
</dbReference>
<dbReference type="InterPro" id="IPR028889">
    <property type="entry name" value="USP"/>
</dbReference>
<dbReference type="CDD" id="cd02674">
    <property type="entry name" value="Peptidase_C19R"/>
    <property type="match status" value="1"/>
</dbReference>